<feature type="transmembrane region" description="Helical" evidence="1">
    <location>
        <begin position="142"/>
        <end position="161"/>
    </location>
</feature>
<feature type="transmembrane region" description="Helical" evidence="1">
    <location>
        <begin position="12"/>
        <end position="32"/>
    </location>
</feature>
<name>A0A6I4VZT7_9BACL</name>
<dbReference type="RefSeq" id="WP_160802819.1">
    <property type="nucleotide sequence ID" value="NZ_WUUL01000014.1"/>
</dbReference>
<evidence type="ECO:0000313" key="3">
    <source>
        <dbReference type="Proteomes" id="UP000430692"/>
    </source>
</evidence>
<sequence>MDNSVEIPKAAVMSAANGVMFMTFFGALWASIGVIGSHGLGAPWFLVFSGIVTLVLLFGSITLFARAKKFTNSSTQEDSAHWKMVNRKFMLIFGLEGVAIAIASVICNVTNHFELFFPIMAIIVGVHFFPLARLFRVNSHHVTGAILCVLGIITFFLPMGATVAGVSIILTSVFIGFASALTLWANGLSIWITTLKKIR</sequence>
<evidence type="ECO:0000313" key="2">
    <source>
        <dbReference type="EMBL" id="MXQ55470.1"/>
    </source>
</evidence>
<comment type="caution">
    <text evidence="2">The sequence shown here is derived from an EMBL/GenBank/DDBJ whole genome shotgun (WGS) entry which is preliminary data.</text>
</comment>
<proteinExistence type="predicted"/>
<accession>A0A6I4VZT7</accession>
<reference evidence="2 3" key="1">
    <citation type="submission" date="2019-12" db="EMBL/GenBank/DDBJ databases">
        <title>Whole-genome analyses of novel actinobacteria.</title>
        <authorList>
            <person name="Sahin N."/>
            <person name="Saygin H."/>
        </authorList>
    </citation>
    <scope>NUCLEOTIDE SEQUENCE [LARGE SCALE GENOMIC DNA]</scope>
    <source>
        <strain evidence="2 3">KC615</strain>
    </source>
</reference>
<feature type="transmembrane region" description="Helical" evidence="1">
    <location>
        <begin position="89"/>
        <end position="109"/>
    </location>
</feature>
<protein>
    <submittedName>
        <fullName evidence="2">Uncharacterized protein</fullName>
    </submittedName>
</protein>
<dbReference type="Proteomes" id="UP000430692">
    <property type="component" value="Unassembled WGS sequence"/>
</dbReference>
<dbReference type="AlphaFoldDB" id="A0A6I4VZT7"/>
<feature type="transmembrane region" description="Helical" evidence="1">
    <location>
        <begin position="44"/>
        <end position="65"/>
    </location>
</feature>
<keyword evidence="1" id="KW-0472">Membrane</keyword>
<keyword evidence="1" id="KW-0812">Transmembrane</keyword>
<feature type="transmembrane region" description="Helical" evidence="1">
    <location>
        <begin position="115"/>
        <end position="135"/>
    </location>
</feature>
<organism evidence="2 3">
    <name type="scientific">Shimazuella alba</name>
    <dbReference type="NCBI Taxonomy" id="2690964"/>
    <lineage>
        <taxon>Bacteria</taxon>
        <taxon>Bacillati</taxon>
        <taxon>Bacillota</taxon>
        <taxon>Bacilli</taxon>
        <taxon>Bacillales</taxon>
        <taxon>Thermoactinomycetaceae</taxon>
        <taxon>Shimazuella</taxon>
    </lineage>
</organism>
<evidence type="ECO:0000256" key="1">
    <source>
        <dbReference type="SAM" id="Phobius"/>
    </source>
</evidence>
<feature type="transmembrane region" description="Helical" evidence="1">
    <location>
        <begin position="167"/>
        <end position="192"/>
    </location>
</feature>
<keyword evidence="3" id="KW-1185">Reference proteome</keyword>
<gene>
    <name evidence="2" type="ORF">GSM42_17450</name>
</gene>
<keyword evidence="1" id="KW-1133">Transmembrane helix</keyword>
<dbReference type="EMBL" id="WUUL01000014">
    <property type="protein sequence ID" value="MXQ55470.1"/>
    <property type="molecule type" value="Genomic_DNA"/>
</dbReference>